<name>A0A8X6IZJ5_TRICU</name>
<dbReference type="EMBL" id="BMAO01036932">
    <property type="protein sequence ID" value="GFR14130.1"/>
    <property type="molecule type" value="Genomic_DNA"/>
</dbReference>
<dbReference type="OrthoDB" id="6437621at2759"/>
<evidence type="ECO:0000256" key="1">
    <source>
        <dbReference type="SAM" id="MobiDB-lite"/>
    </source>
</evidence>
<feature type="compositionally biased region" description="Basic and acidic residues" evidence="1">
    <location>
        <begin position="138"/>
        <end position="158"/>
    </location>
</feature>
<evidence type="ECO:0000313" key="3">
    <source>
        <dbReference type="Proteomes" id="UP000887116"/>
    </source>
</evidence>
<feature type="compositionally biased region" description="Acidic residues" evidence="1">
    <location>
        <begin position="159"/>
        <end position="202"/>
    </location>
</feature>
<feature type="compositionally biased region" description="Basic and acidic residues" evidence="1">
    <location>
        <begin position="203"/>
        <end position="216"/>
    </location>
</feature>
<organism evidence="2 3">
    <name type="scientific">Trichonephila clavata</name>
    <name type="common">Joro spider</name>
    <name type="synonym">Nephila clavata</name>
    <dbReference type="NCBI Taxonomy" id="2740835"/>
    <lineage>
        <taxon>Eukaryota</taxon>
        <taxon>Metazoa</taxon>
        <taxon>Ecdysozoa</taxon>
        <taxon>Arthropoda</taxon>
        <taxon>Chelicerata</taxon>
        <taxon>Arachnida</taxon>
        <taxon>Araneae</taxon>
        <taxon>Araneomorphae</taxon>
        <taxon>Entelegynae</taxon>
        <taxon>Araneoidea</taxon>
        <taxon>Nephilidae</taxon>
        <taxon>Trichonephila</taxon>
    </lineage>
</organism>
<comment type="caution">
    <text evidence="2">The sequence shown here is derived from an EMBL/GenBank/DDBJ whole genome shotgun (WGS) entry which is preliminary data.</text>
</comment>
<reference evidence="2" key="1">
    <citation type="submission" date="2020-07" db="EMBL/GenBank/DDBJ databases">
        <title>Multicomponent nature underlies the extraordinary mechanical properties of spider dragline silk.</title>
        <authorList>
            <person name="Kono N."/>
            <person name="Nakamura H."/>
            <person name="Mori M."/>
            <person name="Yoshida Y."/>
            <person name="Ohtoshi R."/>
            <person name="Malay A.D."/>
            <person name="Moran D.A.P."/>
            <person name="Tomita M."/>
            <person name="Numata K."/>
            <person name="Arakawa K."/>
        </authorList>
    </citation>
    <scope>NUCLEOTIDE SEQUENCE</scope>
</reference>
<evidence type="ECO:0000313" key="2">
    <source>
        <dbReference type="EMBL" id="GFR14130.1"/>
    </source>
</evidence>
<gene>
    <name evidence="2" type="primary">AVEN_190229_1</name>
    <name evidence="2" type="ORF">TNCT_554581</name>
</gene>
<proteinExistence type="predicted"/>
<dbReference type="AlphaFoldDB" id="A0A8X6IZJ5"/>
<sequence length="282" mass="32307">MLQNAYNLVDLLDLALKVPEVGAVNFNILHTILLTMIHELRLHNIRPWVNIENPVLAKSALTKAKLERKDSKIFEDKTNRGMIPVEEPPKPEKIEEAPPPSKKPSETKKESEEKITEEIGEENVEPEPATIDGADSEPLEKPEDKESEKDVGKESKTDIEEEPEADIEEEPETDIGEESETDSEEGEEEEESETDSEEEESEEDKKEPSPEEKKETSPQNRRKGAGWDDLAREIKKQRKSLVAEEKTPKMHEVRDAWRYTHLDTRLTATEEGMMRVMLIYLL</sequence>
<accession>A0A8X6IZJ5</accession>
<dbReference type="Proteomes" id="UP000887116">
    <property type="component" value="Unassembled WGS sequence"/>
</dbReference>
<feature type="compositionally biased region" description="Basic and acidic residues" evidence="1">
    <location>
        <begin position="87"/>
        <end position="96"/>
    </location>
</feature>
<protein>
    <submittedName>
        <fullName evidence="2">Uncharacterized protein</fullName>
    </submittedName>
</protein>
<feature type="compositionally biased region" description="Basic and acidic residues" evidence="1">
    <location>
        <begin position="103"/>
        <end position="117"/>
    </location>
</feature>
<keyword evidence="3" id="KW-1185">Reference proteome</keyword>
<feature type="region of interest" description="Disordered" evidence="1">
    <location>
        <begin position="72"/>
        <end position="249"/>
    </location>
</feature>
<feature type="compositionally biased region" description="Basic and acidic residues" evidence="1">
    <location>
        <begin position="225"/>
        <end position="234"/>
    </location>
</feature>